<keyword evidence="4" id="KW-1185">Reference proteome</keyword>
<evidence type="ECO:0000256" key="1">
    <source>
        <dbReference type="SAM" id="MobiDB-lite"/>
    </source>
</evidence>
<comment type="caution">
    <text evidence="3">The sequence shown here is derived from an EMBL/GenBank/DDBJ whole genome shotgun (WGS) entry which is preliminary data.</text>
</comment>
<protein>
    <submittedName>
        <fullName evidence="3">Uncharacterized protein</fullName>
    </submittedName>
</protein>
<keyword evidence="2" id="KW-0812">Transmembrane</keyword>
<evidence type="ECO:0000256" key="2">
    <source>
        <dbReference type="SAM" id="Phobius"/>
    </source>
</evidence>
<dbReference type="AlphaFoldDB" id="A0A8J5SFV8"/>
<sequence>MHRSQSTGLIGIRLEAVRFGWVVAASCLCIFLLRYCPLGGTKHGMSRPPGVAAPAHAVQLCRCRRPGRTSPPRARAGGGRSAAGLASSTADFDRTFSQ</sequence>
<proteinExistence type="predicted"/>
<reference evidence="3" key="1">
    <citation type="journal article" date="2021" name="bioRxiv">
        <title>Whole Genome Assembly and Annotation of Northern Wild Rice, Zizania palustris L., Supports a Whole Genome Duplication in the Zizania Genus.</title>
        <authorList>
            <person name="Haas M."/>
            <person name="Kono T."/>
            <person name="Macchietto M."/>
            <person name="Millas R."/>
            <person name="McGilp L."/>
            <person name="Shao M."/>
            <person name="Duquette J."/>
            <person name="Hirsch C.N."/>
            <person name="Kimball J."/>
        </authorList>
    </citation>
    <scope>NUCLEOTIDE SEQUENCE</scope>
    <source>
        <tissue evidence="3">Fresh leaf tissue</tissue>
    </source>
</reference>
<accession>A0A8J5SFV8</accession>
<keyword evidence="2" id="KW-1133">Transmembrane helix</keyword>
<name>A0A8J5SFV8_ZIZPA</name>
<gene>
    <name evidence="3" type="ORF">GUJ93_ZPchr0006g45790</name>
</gene>
<reference evidence="3" key="2">
    <citation type="submission" date="2021-02" db="EMBL/GenBank/DDBJ databases">
        <authorList>
            <person name="Kimball J.A."/>
            <person name="Haas M.W."/>
            <person name="Macchietto M."/>
            <person name="Kono T."/>
            <person name="Duquette J."/>
            <person name="Shao M."/>
        </authorList>
    </citation>
    <scope>NUCLEOTIDE SEQUENCE</scope>
    <source>
        <tissue evidence="3">Fresh leaf tissue</tissue>
    </source>
</reference>
<dbReference type="EMBL" id="JAAALK010000283">
    <property type="protein sequence ID" value="KAG8071563.1"/>
    <property type="molecule type" value="Genomic_DNA"/>
</dbReference>
<organism evidence="3 4">
    <name type="scientific">Zizania palustris</name>
    <name type="common">Northern wild rice</name>
    <dbReference type="NCBI Taxonomy" id="103762"/>
    <lineage>
        <taxon>Eukaryota</taxon>
        <taxon>Viridiplantae</taxon>
        <taxon>Streptophyta</taxon>
        <taxon>Embryophyta</taxon>
        <taxon>Tracheophyta</taxon>
        <taxon>Spermatophyta</taxon>
        <taxon>Magnoliopsida</taxon>
        <taxon>Liliopsida</taxon>
        <taxon>Poales</taxon>
        <taxon>Poaceae</taxon>
        <taxon>BOP clade</taxon>
        <taxon>Oryzoideae</taxon>
        <taxon>Oryzeae</taxon>
        <taxon>Zizaniinae</taxon>
        <taxon>Zizania</taxon>
    </lineage>
</organism>
<evidence type="ECO:0000313" key="4">
    <source>
        <dbReference type="Proteomes" id="UP000729402"/>
    </source>
</evidence>
<keyword evidence="2" id="KW-0472">Membrane</keyword>
<feature type="region of interest" description="Disordered" evidence="1">
    <location>
        <begin position="65"/>
        <end position="98"/>
    </location>
</feature>
<evidence type="ECO:0000313" key="3">
    <source>
        <dbReference type="EMBL" id="KAG8071563.1"/>
    </source>
</evidence>
<feature type="transmembrane region" description="Helical" evidence="2">
    <location>
        <begin position="19"/>
        <end position="37"/>
    </location>
</feature>
<dbReference type="Proteomes" id="UP000729402">
    <property type="component" value="Unassembled WGS sequence"/>
</dbReference>